<dbReference type="Proteomes" id="UP000054164">
    <property type="component" value="Unassembled WGS sequence"/>
</dbReference>
<organism evidence="2">
    <name type="scientific">Clostridium botulinum B str. Osaka05</name>
    <dbReference type="NCBI Taxonomy" id="1407017"/>
    <lineage>
        <taxon>Bacteria</taxon>
        <taxon>Bacillati</taxon>
        <taxon>Bacillota</taxon>
        <taxon>Clostridia</taxon>
        <taxon>Eubacteriales</taxon>
        <taxon>Clostridiaceae</taxon>
        <taxon>Clostridium</taxon>
    </lineage>
</organism>
<name>A0A0S6U7Q7_CLOBO</name>
<sequence>MELNKKILHIGLLLIGISLIFTIVFASVYKLENPIVIKMFIEKNIYHNEVNENSALADGFELKYITNISDNRKIVNIKFKEKPDIGVTVSDDSLGYGDMPFFNDINKQSENKYGIYVVNTIYINMNLKNIDKKFNEIELNNVKVTFNDGSTLNANLGRIILHKDESNFKDIDHIGSSGSAAGEFSSEKRLKKNIKLLKVHTPLLDCIKDCFNISIDNINYKNISGTKYEKDKVLSIYSKFKTPKSIFEKYSYYDINPKLYYEDNLGNMSYTYIDHISHIPDSFDFIGIFKYLKLRGVI</sequence>
<keyword evidence="1" id="KW-0812">Transmembrane</keyword>
<reference evidence="2" key="1">
    <citation type="submission" date="2013-10" db="EMBL/GenBank/DDBJ databases">
        <title>Draft genome sequence of Clostridium botulinum type B strain Osaka05.</title>
        <authorList>
            <person name="Sakaguchi Y."/>
            <person name="Hosomi K."/>
            <person name="Uchiyama J."/>
            <person name="Ogura Y."/>
            <person name="Sakaguchi M."/>
            <person name="Kohda T."/>
            <person name="Mukamoto M."/>
            <person name="Misawa N."/>
            <person name="Matsuzaki S."/>
            <person name="Hayashi T."/>
            <person name="Kozaki S."/>
        </authorList>
    </citation>
    <scope>NUCLEOTIDE SEQUENCE</scope>
    <source>
        <strain evidence="2">Osaka05</strain>
    </source>
</reference>
<feature type="transmembrane region" description="Helical" evidence="1">
    <location>
        <begin position="7"/>
        <end position="29"/>
    </location>
</feature>
<dbReference type="RefSeq" id="WP_030035605.1">
    <property type="nucleotide sequence ID" value="NZ_DF384213.1"/>
</dbReference>
<evidence type="ECO:0000313" key="2">
    <source>
        <dbReference type="EMBL" id="GAE02821.1"/>
    </source>
</evidence>
<keyword evidence="1" id="KW-1133">Transmembrane helix</keyword>
<protein>
    <submittedName>
        <fullName evidence="2">Uncharacterized protein</fullName>
    </submittedName>
</protein>
<evidence type="ECO:0000256" key="1">
    <source>
        <dbReference type="SAM" id="Phobius"/>
    </source>
</evidence>
<dbReference type="AlphaFoldDB" id="A0A0S6U7Q7"/>
<proteinExistence type="predicted"/>
<keyword evidence="1" id="KW-0472">Membrane</keyword>
<dbReference type="EMBL" id="DF384213">
    <property type="protein sequence ID" value="GAE02821.1"/>
    <property type="molecule type" value="Genomic_DNA"/>
</dbReference>
<accession>A0A0S6U7Q7</accession>
<dbReference type="HOGENOM" id="CLU_1022001_0_0_9"/>
<gene>
    <name evidence="2" type="ORF">CBO05C_2511</name>
</gene>